<sequence>MRRNDIYPIIGEYISKCNGIEDIFTTVMVYHLSGELTGEKADLVVEHLISKPSTTFQTKTTSFIKLLSEFHSEFQNENSELLSKKKLNNMVSFRNKLAHGYCVSTTPSKKDKLEFRWINSDLKKDNYKFQLTSIEIQTNLKYVTELTDILVGFLRSIYKLEGYDHKL</sequence>
<accession>A0A916NHP5</accession>
<dbReference type="Proteomes" id="UP000683507">
    <property type="component" value="Chromosome"/>
</dbReference>
<protein>
    <submittedName>
        <fullName evidence="1">Uncharacterized protein</fullName>
    </submittedName>
</protein>
<dbReference type="EMBL" id="OU015584">
    <property type="protein sequence ID" value="CAG5082041.1"/>
    <property type="molecule type" value="Genomic_DNA"/>
</dbReference>
<evidence type="ECO:0000313" key="1">
    <source>
        <dbReference type="EMBL" id="CAG5082041.1"/>
    </source>
</evidence>
<evidence type="ECO:0000313" key="2">
    <source>
        <dbReference type="Proteomes" id="UP000683507"/>
    </source>
</evidence>
<gene>
    <name evidence="1" type="ORF">CRYO30217_01792</name>
</gene>
<proteinExistence type="predicted"/>
<dbReference type="AlphaFoldDB" id="A0A916NHP5"/>
<reference evidence="1" key="1">
    <citation type="submission" date="2021-04" db="EMBL/GenBank/DDBJ databases">
        <authorList>
            <person name="Rodrigo-Torres L."/>
            <person name="Arahal R. D."/>
            <person name="Lucena T."/>
        </authorList>
    </citation>
    <scope>NUCLEOTIDE SEQUENCE</scope>
    <source>
        <strain evidence="1">AS29M-1</strain>
    </source>
</reference>
<dbReference type="KEGG" id="ptan:CRYO30217_01792"/>
<organism evidence="1 2">
    <name type="scientific">Parvicella tangerina</name>
    <dbReference type="NCBI Taxonomy" id="2829795"/>
    <lineage>
        <taxon>Bacteria</taxon>
        <taxon>Pseudomonadati</taxon>
        <taxon>Bacteroidota</taxon>
        <taxon>Flavobacteriia</taxon>
        <taxon>Flavobacteriales</taxon>
        <taxon>Parvicellaceae</taxon>
        <taxon>Parvicella</taxon>
    </lineage>
</organism>
<dbReference type="RefSeq" id="WP_258541979.1">
    <property type="nucleotide sequence ID" value="NZ_OU015584.1"/>
</dbReference>
<name>A0A916NHP5_9FLAO</name>
<keyword evidence="2" id="KW-1185">Reference proteome</keyword>